<protein>
    <recommendedName>
        <fullName evidence="16">Purine nucleoside phosphorylase</fullName>
    </recommendedName>
</protein>
<evidence type="ECO:0000256" key="7">
    <source>
        <dbReference type="ARBA" id="ARBA00022679"/>
    </source>
</evidence>
<comment type="catalytic activity">
    <reaction evidence="1">
        <text>inosine + phosphate = alpha-D-ribose 1-phosphate + hypoxanthine</text>
        <dbReference type="Rhea" id="RHEA:27646"/>
        <dbReference type="ChEBI" id="CHEBI:17368"/>
        <dbReference type="ChEBI" id="CHEBI:17596"/>
        <dbReference type="ChEBI" id="CHEBI:43474"/>
        <dbReference type="ChEBI" id="CHEBI:57720"/>
        <dbReference type="EC" id="2.4.2.1"/>
    </reaction>
    <physiologicalReaction direction="left-to-right" evidence="1">
        <dbReference type="Rhea" id="RHEA:27647"/>
    </physiologicalReaction>
</comment>
<accession>A0A6N9YFN9</accession>
<evidence type="ECO:0000256" key="14">
    <source>
        <dbReference type="ARBA" id="ARBA00048968"/>
    </source>
</evidence>
<evidence type="ECO:0000256" key="9">
    <source>
        <dbReference type="ARBA" id="ARBA00022801"/>
    </source>
</evidence>
<organism evidence="17 18">
    <name type="scientific">Phytoactinopolyspora alkaliphila</name>
    <dbReference type="NCBI Taxonomy" id="1783498"/>
    <lineage>
        <taxon>Bacteria</taxon>
        <taxon>Bacillati</taxon>
        <taxon>Actinomycetota</taxon>
        <taxon>Actinomycetes</taxon>
        <taxon>Jiangellales</taxon>
        <taxon>Jiangellaceae</taxon>
        <taxon>Phytoactinopolyspora</taxon>
    </lineage>
</organism>
<evidence type="ECO:0000256" key="2">
    <source>
        <dbReference type="ARBA" id="ARBA00001947"/>
    </source>
</evidence>
<evidence type="ECO:0000256" key="1">
    <source>
        <dbReference type="ARBA" id="ARBA00000553"/>
    </source>
</evidence>
<dbReference type="PANTHER" id="PTHR30616:SF2">
    <property type="entry name" value="PURINE NUCLEOSIDE PHOSPHORYLASE LACC1"/>
    <property type="match status" value="1"/>
</dbReference>
<evidence type="ECO:0000256" key="8">
    <source>
        <dbReference type="ARBA" id="ARBA00022723"/>
    </source>
</evidence>
<comment type="cofactor">
    <cofactor evidence="3">
        <name>Cu(2+)</name>
        <dbReference type="ChEBI" id="CHEBI:29036"/>
    </cofactor>
</comment>
<evidence type="ECO:0000256" key="4">
    <source>
        <dbReference type="ARBA" id="ARBA00003215"/>
    </source>
</evidence>
<keyword evidence="9" id="KW-0378">Hydrolase</keyword>
<dbReference type="Pfam" id="PF02578">
    <property type="entry name" value="Cu-oxidase_4"/>
    <property type="match status" value="1"/>
</dbReference>
<dbReference type="FunFam" id="3.60.140.10:FF:000003">
    <property type="entry name" value="Polyphenol oxidase"/>
    <property type="match status" value="1"/>
</dbReference>
<evidence type="ECO:0000256" key="15">
    <source>
        <dbReference type="ARBA" id="ARBA00049893"/>
    </source>
</evidence>
<dbReference type="AlphaFoldDB" id="A0A6N9YFN9"/>
<evidence type="ECO:0000256" key="13">
    <source>
        <dbReference type="ARBA" id="ARBA00047989"/>
    </source>
</evidence>
<keyword evidence="12" id="KW-0186">Copper</keyword>
<comment type="function">
    <text evidence="4">Purine nucleoside enzyme that catalyzes the phosphorolysis of adenosine and inosine nucleosides, yielding D-ribose 1-phosphate and the respective free bases, adenine and hypoxanthine. Also catalyzes the phosphorolysis of S-methyl-5'-thioadenosine into adenine and S-methyl-5-thio-alpha-D-ribose 1-phosphate. Also has adenosine deaminase activity.</text>
</comment>
<comment type="catalytic activity">
    <reaction evidence="15">
        <text>S-methyl-5'-thioadenosine + phosphate = 5-(methylsulfanyl)-alpha-D-ribose 1-phosphate + adenine</text>
        <dbReference type="Rhea" id="RHEA:11852"/>
        <dbReference type="ChEBI" id="CHEBI:16708"/>
        <dbReference type="ChEBI" id="CHEBI:17509"/>
        <dbReference type="ChEBI" id="CHEBI:43474"/>
        <dbReference type="ChEBI" id="CHEBI:58533"/>
        <dbReference type="EC" id="2.4.2.28"/>
    </reaction>
    <physiologicalReaction direction="left-to-right" evidence="15">
        <dbReference type="Rhea" id="RHEA:11853"/>
    </physiologicalReaction>
</comment>
<keyword evidence="7" id="KW-0808">Transferase</keyword>
<dbReference type="PANTHER" id="PTHR30616">
    <property type="entry name" value="UNCHARACTERIZED PROTEIN YFIH"/>
    <property type="match status" value="1"/>
</dbReference>
<evidence type="ECO:0000256" key="3">
    <source>
        <dbReference type="ARBA" id="ARBA00001973"/>
    </source>
</evidence>
<dbReference type="SUPFAM" id="SSF64438">
    <property type="entry name" value="CNF1/YfiH-like putative cysteine hydrolases"/>
    <property type="match status" value="1"/>
</dbReference>
<gene>
    <name evidence="17" type="primary">pgeF</name>
    <name evidence="17" type="ORF">G1H11_00670</name>
</gene>
<dbReference type="EMBL" id="JAAGOB010000001">
    <property type="protein sequence ID" value="NED93826.1"/>
    <property type="molecule type" value="Genomic_DNA"/>
</dbReference>
<evidence type="ECO:0000313" key="17">
    <source>
        <dbReference type="EMBL" id="NED93826.1"/>
    </source>
</evidence>
<keyword evidence="10" id="KW-0862">Zinc</keyword>
<dbReference type="Gene3D" id="3.60.140.10">
    <property type="entry name" value="CNF1/YfiH-like putative cysteine hydrolases"/>
    <property type="match status" value="1"/>
</dbReference>
<evidence type="ECO:0000313" key="18">
    <source>
        <dbReference type="Proteomes" id="UP000469185"/>
    </source>
</evidence>
<dbReference type="CDD" id="cd16833">
    <property type="entry name" value="YfiH"/>
    <property type="match status" value="1"/>
</dbReference>
<keyword evidence="18" id="KW-1185">Reference proteome</keyword>
<keyword evidence="8" id="KW-0479">Metal-binding</keyword>
<dbReference type="GO" id="GO:0016787">
    <property type="term" value="F:hydrolase activity"/>
    <property type="evidence" value="ECO:0007669"/>
    <property type="project" value="UniProtKB-KW"/>
</dbReference>
<keyword evidence="11" id="KW-0560">Oxidoreductase</keyword>
<evidence type="ECO:0000256" key="5">
    <source>
        <dbReference type="ARBA" id="ARBA00007353"/>
    </source>
</evidence>
<evidence type="ECO:0000256" key="11">
    <source>
        <dbReference type="ARBA" id="ARBA00023002"/>
    </source>
</evidence>
<sequence length="241" mass="24492">MIASRRALGGINFAFTDRVGGVSPPPFGQLNLAHHVGDEPAAVERNRHVVARGLGLSPGDVVYMNQVHGADVAVVDGPRSGNQSALPVDAMVTARPGLALAVMVADCVPVLVADPEAGLVGVAHAGRPGLAAGIVPAVVGALRALGARTVVASVGPAVCGACYEVPEAMRADVAAVVPEAWASTRAGTPALDLPRGVAAQLDALGVEVINEGRCTLESGDLYSYRRDRTTGRFAGLAWITA</sequence>
<evidence type="ECO:0000256" key="6">
    <source>
        <dbReference type="ARBA" id="ARBA00011738"/>
    </source>
</evidence>
<comment type="similarity">
    <text evidence="5 16">Belongs to the purine nucleoside phosphorylase YfiH/LACC1 family.</text>
</comment>
<reference evidence="17 18" key="1">
    <citation type="submission" date="2020-02" db="EMBL/GenBank/DDBJ databases">
        <authorList>
            <person name="Li X.-J."/>
            <person name="Feng X.-M."/>
        </authorList>
    </citation>
    <scope>NUCLEOTIDE SEQUENCE [LARGE SCALE GENOMIC DNA]</scope>
    <source>
        <strain evidence="17 18">CGMCC 4.7225</strain>
    </source>
</reference>
<comment type="catalytic activity">
    <reaction evidence="13">
        <text>adenosine + H2O + H(+) = inosine + NH4(+)</text>
        <dbReference type="Rhea" id="RHEA:24408"/>
        <dbReference type="ChEBI" id="CHEBI:15377"/>
        <dbReference type="ChEBI" id="CHEBI:15378"/>
        <dbReference type="ChEBI" id="CHEBI:16335"/>
        <dbReference type="ChEBI" id="CHEBI:17596"/>
        <dbReference type="ChEBI" id="CHEBI:28938"/>
        <dbReference type="EC" id="3.5.4.4"/>
    </reaction>
    <physiologicalReaction direction="left-to-right" evidence="13">
        <dbReference type="Rhea" id="RHEA:24409"/>
    </physiologicalReaction>
</comment>
<proteinExistence type="inferred from homology"/>
<name>A0A6N9YFN9_9ACTN</name>
<comment type="subunit">
    <text evidence="6">Homodimer.</text>
</comment>
<dbReference type="NCBIfam" id="TIGR00726">
    <property type="entry name" value="peptidoglycan editing factor PgeF"/>
    <property type="match status" value="1"/>
</dbReference>
<dbReference type="GO" id="GO:0017061">
    <property type="term" value="F:S-methyl-5-thioadenosine phosphorylase activity"/>
    <property type="evidence" value="ECO:0007669"/>
    <property type="project" value="UniProtKB-EC"/>
</dbReference>
<evidence type="ECO:0000256" key="12">
    <source>
        <dbReference type="ARBA" id="ARBA00023008"/>
    </source>
</evidence>
<comment type="catalytic activity">
    <reaction evidence="14">
        <text>adenosine + phosphate = alpha-D-ribose 1-phosphate + adenine</text>
        <dbReference type="Rhea" id="RHEA:27642"/>
        <dbReference type="ChEBI" id="CHEBI:16335"/>
        <dbReference type="ChEBI" id="CHEBI:16708"/>
        <dbReference type="ChEBI" id="CHEBI:43474"/>
        <dbReference type="ChEBI" id="CHEBI:57720"/>
        <dbReference type="EC" id="2.4.2.1"/>
    </reaction>
    <physiologicalReaction direction="left-to-right" evidence="14">
        <dbReference type="Rhea" id="RHEA:27643"/>
    </physiologicalReaction>
</comment>
<evidence type="ECO:0000256" key="10">
    <source>
        <dbReference type="ARBA" id="ARBA00022833"/>
    </source>
</evidence>
<dbReference type="RefSeq" id="WP_163815085.1">
    <property type="nucleotide sequence ID" value="NZ_JAAGOB010000001.1"/>
</dbReference>
<comment type="caution">
    <text evidence="17">The sequence shown here is derived from an EMBL/GenBank/DDBJ whole genome shotgun (WGS) entry which is preliminary data.</text>
</comment>
<comment type="cofactor">
    <cofactor evidence="2">
        <name>Zn(2+)</name>
        <dbReference type="ChEBI" id="CHEBI:29105"/>
    </cofactor>
</comment>
<dbReference type="GO" id="GO:0016491">
    <property type="term" value="F:oxidoreductase activity"/>
    <property type="evidence" value="ECO:0007669"/>
    <property type="project" value="UniProtKB-KW"/>
</dbReference>
<evidence type="ECO:0000256" key="16">
    <source>
        <dbReference type="RuleBase" id="RU361274"/>
    </source>
</evidence>
<dbReference type="InterPro" id="IPR038371">
    <property type="entry name" value="Cu_polyphenol_OxRdtase_sf"/>
</dbReference>
<dbReference type="GO" id="GO:0005507">
    <property type="term" value="F:copper ion binding"/>
    <property type="evidence" value="ECO:0007669"/>
    <property type="project" value="TreeGrafter"/>
</dbReference>
<dbReference type="InterPro" id="IPR003730">
    <property type="entry name" value="Cu_polyphenol_OxRdtase"/>
</dbReference>
<dbReference type="InterPro" id="IPR011324">
    <property type="entry name" value="Cytotoxic_necrot_fac-like_cat"/>
</dbReference>
<dbReference type="Proteomes" id="UP000469185">
    <property type="component" value="Unassembled WGS sequence"/>
</dbReference>